<evidence type="ECO:0000313" key="2">
    <source>
        <dbReference type="Proteomes" id="UP000659388"/>
    </source>
</evidence>
<sequence>MITSIFVSFWNGIRITITITKHFMERHTDRNEYWRWSPVVLQAKIESGGVADVLNVHGFFILS</sequence>
<keyword evidence="2" id="KW-1185">Reference proteome</keyword>
<dbReference type="Proteomes" id="UP000659388">
    <property type="component" value="Unassembled WGS sequence"/>
</dbReference>
<evidence type="ECO:0000313" key="1">
    <source>
        <dbReference type="EMBL" id="MBL3658800.1"/>
    </source>
</evidence>
<reference evidence="1" key="1">
    <citation type="submission" date="2021-01" db="EMBL/GenBank/DDBJ databases">
        <title>Fulvivirga kasyanovii gen. nov., sp nov., a novel member of the phylum Bacteroidetes isolated from seawater in a mussel farm.</title>
        <authorList>
            <person name="Zhao L.-H."/>
            <person name="Wang Z.-J."/>
        </authorList>
    </citation>
    <scope>NUCLEOTIDE SEQUENCE</scope>
    <source>
        <strain evidence="1">2943</strain>
    </source>
</reference>
<dbReference type="EMBL" id="JAESIY010000017">
    <property type="protein sequence ID" value="MBL3658800.1"/>
    <property type="molecule type" value="Genomic_DNA"/>
</dbReference>
<proteinExistence type="predicted"/>
<gene>
    <name evidence="1" type="ORF">JL102_21805</name>
</gene>
<organism evidence="1 2">
    <name type="scientific">Fulvivirga sediminis</name>
    <dbReference type="NCBI Taxonomy" id="2803949"/>
    <lineage>
        <taxon>Bacteria</taxon>
        <taxon>Pseudomonadati</taxon>
        <taxon>Bacteroidota</taxon>
        <taxon>Cytophagia</taxon>
        <taxon>Cytophagales</taxon>
        <taxon>Fulvivirgaceae</taxon>
        <taxon>Fulvivirga</taxon>
    </lineage>
</organism>
<protein>
    <submittedName>
        <fullName evidence="1">Uncharacterized protein</fullName>
    </submittedName>
</protein>
<comment type="caution">
    <text evidence="1">The sequence shown here is derived from an EMBL/GenBank/DDBJ whole genome shotgun (WGS) entry which is preliminary data.</text>
</comment>
<name>A0A937FDA6_9BACT</name>
<dbReference type="AlphaFoldDB" id="A0A937FDA6"/>
<dbReference type="RefSeq" id="WP_202246592.1">
    <property type="nucleotide sequence ID" value="NZ_JAESIY010000017.1"/>
</dbReference>
<accession>A0A937FDA6</accession>